<evidence type="ECO:0000313" key="1">
    <source>
        <dbReference type="EMBL" id="NKZ07405.1"/>
    </source>
</evidence>
<name>A0A846ZA46_9ACTN</name>
<evidence type="ECO:0000313" key="2">
    <source>
        <dbReference type="Proteomes" id="UP000579250"/>
    </source>
</evidence>
<proteinExistence type="predicted"/>
<organism evidence="1 2">
    <name type="scientific">Actinomadura latina</name>
    <dbReference type="NCBI Taxonomy" id="163603"/>
    <lineage>
        <taxon>Bacteria</taxon>
        <taxon>Bacillati</taxon>
        <taxon>Actinomycetota</taxon>
        <taxon>Actinomycetes</taxon>
        <taxon>Streptosporangiales</taxon>
        <taxon>Thermomonosporaceae</taxon>
        <taxon>Actinomadura</taxon>
    </lineage>
</organism>
<sequence>MLESQIPYIVQAIRVLRDPEVLYMDVREGVLSAFGERLQRRLDPSGYRSSGYRCVKR</sequence>
<dbReference type="RefSeq" id="WP_157438567.1">
    <property type="nucleotide sequence ID" value="NZ_JAAXPI010000054.1"/>
</dbReference>
<dbReference type="Proteomes" id="UP000579250">
    <property type="component" value="Unassembled WGS sequence"/>
</dbReference>
<gene>
    <name evidence="1" type="ORF">HGB48_27285</name>
</gene>
<keyword evidence="2" id="KW-1185">Reference proteome</keyword>
<dbReference type="AlphaFoldDB" id="A0A846ZA46"/>
<comment type="caution">
    <text evidence="1">The sequence shown here is derived from an EMBL/GenBank/DDBJ whole genome shotgun (WGS) entry which is preliminary data.</text>
</comment>
<dbReference type="EMBL" id="JAAXPI010000054">
    <property type="protein sequence ID" value="NKZ07405.1"/>
    <property type="molecule type" value="Genomic_DNA"/>
</dbReference>
<accession>A0A846ZA46</accession>
<protein>
    <submittedName>
        <fullName evidence="1">Uncharacterized protein</fullName>
    </submittedName>
</protein>
<reference evidence="1 2" key="1">
    <citation type="submission" date="2020-04" db="EMBL/GenBank/DDBJ databases">
        <title>MicrobeNet Type strains.</title>
        <authorList>
            <person name="Nicholson A.C."/>
        </authorList>
    </citation>
    <scope>NUCLEOTIDE SEQUENCE [LARGE SCALE GENOMIC DNA]</scope>
    <source>
        <strain evidence="1 2">ATCC BAA-277</strain>
    </source>
</reference>